<keyword evidence="2" id="KW-0539">Nucleus</keyword>
<evidence type="ECO:0000259" key="5">
    <source>
        <dbReference type="PROSITE" id="PS50097"/>
    </source>
</evidence>
<feature type="region of interest" description="Disordered" evidence="4">
    <location>
        <begin position="442"/>
        <end position="461"/>
    </location>
</feature>
<dbReference type="KEGG" id="bmor:101736836"/>
<dbReference type="SMART" id="SM00355">
    <property type="entry name" value="ZnF_C2H2"/>
    <property type="match status" value="3"/>
</dbReference>
<dbReference type="SUPFAM" id="SSF57667">
    <property type="entry name" value="beta-beta-alpha zinc fingers"/>
    <property type="match status" value="1"/>
</dbReference>
<name>A0A8R2AGL3_BOMMO</name>
<feature type="domain" description="C2H2-type" evidence="6">
    <location>
        <begin position="462"/>
        <end position="489"/>
    </location>
</feature>
<dbReference type="InterPro" id="IPR036236">
    <property type="entry name" value="Znf_C2H2_sf"/>
</dbReference>
<dbReference type="SUPFAM" id="SSF54695">
    <property type="entry name" value="POZ domain"/>
    <property type="match status" value="1"/>
</dbReference>
<feature type="domain" description="BTB" evidence="5">
    <location>
        <begin position="32"/>
        <end position="104"/>
    </location>
</feature>
<feature type="region of interest" description="Disordered" evidence="4">
    <location>
        <begin position="245"/>
        <end position="335"/>
    </location>
</feature>
<organism evidence="7 8">
    <name type="scientific">Bombyx mori</name>
    <name type="common">Silk moth</name>
    <dbReference type="NCBI Taxonomy" id="7091"/>
    <lineage>
        <taxon>Eukaryota</taxon>
        <taxon>Metazoa</taxon>
        <taxon>Ecdysozoa</taxon>
        <taxon>Arthropoda</taxon>
        <taxon>Hexapoda</taxon>
        <taxon>Insecta</taxon>
        <taxon>Pterygota</taxon>
        <taxon>Neoptera</taxon>
        <taxon>Endopterygota</taxon>
        <taxon>Lepidoptera</taxon>
        <taxon>Glossata</taxon>
        <taxon>Ditrysia</taxon>
        <taxon>Bombycoidea</taxon>
        <taxon>Bombycidae</taxon>
        <taxon>Bombycinae</taxon>
        <taxon>Bombyx</taxon>
    </lineage>
</organism>
<feature type="domain" description="C2H2-type" evidence="6">
    <location>
        <begin position="368"/>
        <end position="395"/>
    </location>
</feature>
<dbReference type="InterPro" id="IPR051095">
    <property type="entry name" value="Dros_DevTransReg"/>
</dbReference>
<reference evidence="8" key="1">
    <citation type="journal article" date="2008" name="Insect Biochem. Mol. Biol.">
        <title>The genome of a lepidopteran model insect, the silkworm Bombyx mori.</title>
        <authorList>
            <consortium name="International Silkworm Genome Consortium"/>
        </authorList>
    </citation>
    <scope>NUCLEOTIDE SEQUENCE [LARGE SCALE GENOMIC DNA]</scope>
    <source>
        <strain evidence="8">p50T</strain>
    </source>
</reference>
<dbReference type="InterPro" id="IPR013087">
    <property type="entry name" value="Znf_C2H2_type"/>
</dbReference>
<feature type="compositionally biased region" description="Basic residues" evidence="4">
    <location>
        <begin position="263"/>
        <end position="276"/>
    </location>
</feature>
<feature type="domain" description="C2H2-type" evidence="6">
    <location>
        <begin position="412"/>
        <end position="440"/>
    </location>
</feature>
<dbReference type="EnsemblMetazoa" id="XM_004924279.4">
    <property type="protein sequence ID" value="XP_004924336.2"/>
    <property type="gene ID" value="LOC101736836"/>
</dbReference>
<dbReference type="PANTHER" id="PTHR23110:SF93">
    <property type="entry name" value="ZINC FINGER AND BTB DOMAIN-CONTAINING PROTEIN 14-LIKE PROTEIN"/>
    <property type="match status" value="1"/>
</dbReference>
<keyword evidence="8" id="KW-1185">Reference proteome</keyword>
<keyword evidence="3" id="KW-0862">Zinc</keyword>
<proteinExistence type="predicted"/>
<sequence>MTSTDTYQLKWHSHSSHLNGSVAALLRSERFTDVVLCTMDGSQIPAHKFILSSCSVYLSGLFEGQRSVMRMGGMLYVVLPPEISTKALKILVEYMYKGETTVSNEILDTVLKAGEVLKIRGLWRQTDEGGASTEPPDKSTFNQTLPSASVNKQIVTKKPDEGQAKIAVKKDDKLLKTFTPVQGAGQGITRPMFIGPPKLVFIKTTEGGTQAALRPCAPKGQTILVAPAPTSDAPTLTTMTATAATSTANPVAEASEDSPPPRILRRHVTEKKYGKRQKTERNTEEDAKDNDDGGNADNVSECSKKSNQSAQETTTTEIQIKDEPEWDASSIEEEERSIAEMFQAEMNVKSEPVDDVDIEDDSLVYSPLACELCAEVFTVPAAWVRHVQGHAHDQPRPPRAPGDEGEETMALLRCDLCQKHFPNPAQWVRHIQSTHTETELAISNNSAPPKRHNRFTEGAQNKTCAHCKKTFPSHASMLIHMRTHTGVPKPRTSTERTEGARATECALLVKEPIGTAEEKKPENNESDSRPPRQPVVPNQVRLLGNNYPVLYEYLNRPTIINKEQMNAAYQPIFVQLDLRNSASRYLLTNTVQGQTSNKDAALAQPNNQSTALEPSGNNVRQQNPRPEQSTNQIAGSGQLSNQSAVVGQTNNETAGPGQSGTKSTGKIQRKIQMTAARCRQFKKSYKNCESTSNSK</sequence>
<dbReference type="AlphaFoldDB" id="A0A8R2AGL3"/>
<dbReference type="PANTHER" id="PTHR23110">
    <property type="entry name" value="BTB DOMAIN TRANSCRIPTION FACTOR"/>
    <property type="match status" value="1"/>
</dbReference>
<evidence type="ECO:0000259" key="6">
    <source>
        <dbReference type="PROSITE" id="PS50157"/>
    </source>
</evidence>
<evidence type="ECO:0000313" key="8">
    <source>
        <dbReference type="Proteomes" id="UP000005204"/>
    </source>
</evidence>
<dbReference type="Gene3D" id="3.30.710.10">
    <property type="entry name" value="Potassium Channel Kv1.1, Chain A"/>
    <property type="match status" value="1"/>
</dbReference>
<dbReference type="GO" id="GO:0005634">
    <property type="term" value="C:nucleus"/>
    <property type="evidence" value="ECO:0007669"/>
    <property type="project" value="UniProtKB-SubCell"/>
</dbReference>
<protein>
    <submittedName>
        <fullName evidence="7">Uncharacterized protein</fullName>
    </submittedName>
</protein>
<dbReference type="InterPro" id="IPR011333">
    <property type="entry name" value="SKP1/BTB/POZ_sf"/>
</dbReference>
<evidence type="ECO:0000313" key="7">
    <source>
        <dbReference type="EnsemblMetazoa" id="XP_004924336.2"/>
    </source>
</evidence>
<dbReference type="GO" id="GO:0003006">
    <property type="term" value="P:developmental process involved in reproduction"/>
    <property type="evidence" value="ECO:0007669"/>
    <property type="project" value="UniProtKB-ARBA"/>
</dbReference>
<evidence type="ECO:0000256" key="3">
    <source>
        <dbReference type="PROSITE-ProRule" id="PRU00042"/>
    </source>
</evidence>
<evidence type="ECO:0000256" key="2">
    <source>
        <dbReference type="ARBA" id="ARBA00023242"/>
    </source>
</evidence>
<dbReference type="SMART" id="SM00225">
    <property type="entry name" value="BTB"/>
    <property type="match status" value="1"/>
</dbReference>
<dbReference type="Proteomes" id="UP000005204">
    <property type="component" value="Unassembled WGS sequence"/>
</dbReference>
<dbReference type="PROSITE" id="PS50157">
    <property type="entry name" value="ZINC_FINGER_C2H2_2"/>
    <property type="match status" value="3"/>
</dbReference>
<feature type="compositionally biased region" description="Basic and acidic residues" evidence="4">
    <location>
        <begin position="516"/>
        <end position="530"/>
    </location>
</feature>
<keyword evidence="3" id="KW-0479">Metal-binding</keyword>
<dbReference type="GO" id="GO:0008270">
    <property type="term" value="F:zinc ion binding"/>
    <property type="evidence" value="ECO:0007669"/>
    <property type="project" value="UniProtKB-KW"/>
</dbReference>
<feature type="compositionally biased region" description="Polar residues" evidence="4">
    <location>
        <begin position="596"/>
        <end position="653"/>
    </location>
</feature>
<accession>A0A8R2AGL3</accession>
<dbReference type="RefSeq" id="XP_004924336.2">
    <property type="nucleotide sequence ID" value="XM_004924279.5"/>
</dbReference>
<dbReference type="Gene3D" id="3.30.160.60">
    <property type="entry name" value="Classic Zinc Finger"/>
    <property type="match status" value="2"/>
</dbReference>
<dbReference type="GeneID" id="101736836"/>
<feature type="region of interest" description="Disordered" evidence="4">
    <location>
        <begin position="596"/>
        <end position="673"/>
    </location>
</feature>
<comment type="subcellular location">
    <subcellularLocation>
        <location evidence="1">Nucleus</location>
    </subcellularLocation>
</comment>
<feature type="compositionally biased region" description="Acidic residues" evidence="4">
    <location>
        <begin position="324"/>
        <end position="335"/>
    </location>
</feature>
<feature type="compositionally biased region" description="Polar residues" evidence="4">
    <location>
        <begin position="305"/>
        <end position="318"/>
    </location>
</feature>
<dbReference type="Pfam" id="PF00651">
    <property type="entry name" value="BTB"/>
    <property type="match status" value="1"/>
</dbReference>
<evidence type="ECO:0000256" key="4">
    <source>
        <dbReference type="SAM" id="MobiDB-lite"/>
    </source>
</evidence>
<dbReference type="GO" id="GO:0048666">
    <property type="term" value="P:neuron development"/>
    <property type="evidence" value="ECO:0007669"/>
    <property type="project" value="UniProtKB-ARBA"/>
</dbReference>
<keyword evidence="3" id="KW-0863">Zinc-finger</keyword>
<feature type="region of interest" description="Disordered" evidence="4">
    <location>
        <begin position="508"/>
        <end position="540"/>
    </location>
</feature>
<reference evidence="7" key="2">
    <citation type="submission" date="2022-06" db="UniProtKB">
        <authorList>
            <consortium name="EnsemblMetazoa"/>
        </authorList>
    </citation>
    <scope>IDENTIFICATION</scope>
    <source>
        <strain evidence="7">p50T (Dazao)</strain>
    </source>
</reference>
<dbReference type="Pfam" id="PF12874">
    <property type="entry name" value="zf-met"/>
    <property type="match status" value="2"/>
</dbReference>
<dbReference type="GO" id="GO:0006357">
    <property type="term" value="P:regulation of transcription by RNA polymerase II"/>
    <property type="evidence" value="ECO:0007669"/>
    <property type="project" value="TreeGrafter"/>
</dbReference>
<dbReference type="PROSITE" id="PS00028">
    <property type="entry name" value="ZINC_FINGER_C2H2_1"/>
    <property type="match status" value="3"/>
</dbReference>
<dbReference type="PROSITE" id="PS50097">
    <property type="entry name" value="BTB"/>
    <property type="match status" value="1"/>
</dbReference>
<evidence type="ECO:0000256" key="1">
    <source>
        <dbReference type="ARBA" id="ARBA00004123"/>
    </source>
</evidence>
<dbReference type="InterPro" id="IPR000210">
    <property type="entry name" value="BTB/POZ_dom"/>
</dbReference>
<dbReference type="GO" id="GO:0048513">
    <property type="term" value="P:animal organ development"/>
    <property type="evidence" value="ECO:0007669"/>
    <property type="project" value="UniProtKB-ARBA"/>
</dbReference>
<dbReference type="OrthoDB" id="6077919at2759"/>